<organism evidence="1 2">
    <name type="scientific">Rangifer tarandus platyrhynchus</name>
    <name type="common">Svalbard reindeer</name>
    <dbReference type="NCBI Taxonomy" id="3082113"/>
    <lineage>
        <taxon>Eukaryota</taxon>
        <taxon>Metazoa</taxon>
        <taxon>Chordata</taxon>
        <taxon>Craniata</taxon>
        <taxon>Vertebrata</taxon>
        <taxon>Euteleostomi</taxon>
        <taxon>Mammalia</taxon>
        <taxon>Eutheria</taxon>
        <taxon>Laurasiatheria</taxon>
        <taxon>Artiodactyla</taxon>
        <taxon>Ruminantia</taxon>
        <taxon>Pecora</taxon>
        <taxon>Cervidae</taxon>
        <taxon>Odocoileinae</taxon>
        <taxon>Rangifer</taxon>
    </lineage>
</organism>
<reference evidence="1" key="1">
    <citation type="submission" date="2023-05" db="EMBL/GenBank/DDBJ databases">
        <authorList>
            <consortium name="ELIXIR-Norway"/>
        </authorList>
    </citation>
    <scope>NUCLEOTIDE SEQUENCE</scope>
</reference>
<sequence>PDNFLGSVQLSRSVVSDSLRPHESQHSRPSCPSPTPRIYSNSCPSSWFASIIPSEIGSTFGHTHLPGAKASLCDR</sequence>
<gene>
    <name evidence="1" type="ORF">MRATA1EN22A_LOCUS25908</name>
</gene>
<feature type="non-terminal residue" evidence="1">
    <location>
        <position position="1"/>
    </location>
</feature>
<reference evidence="1" key="2">
    <citation type="submission" date="2025-03" db="EMBL/GenBank/DDBJ databases">
        <authorList>
            <consortium name="ELIXIR-Norway"/>
            <consortium name="Elixir Norway"/>
        </authorList>
    </citation>
    <scope>NUCLEOTIDE SEQUENCE</scope>
</reference>
<accession>A0AC60A1Y9</accession>
<dbReference type="Proteomes" id="UP001162501">
    <property type="component" value="Chromosome 7"/>
</dbReference>
<feature type="non-terminal residue" evidence="1">
    <location>
        <position position="75"/>
    </location>
</feature>
<name>A0AC60A1Y9_RANTA</name>
<proteinExistence type="predicted"/>
<dbReference type="EMBL" id="OX596091">
    <property type="protein sequence ID" value="CAN0549015.1"/>
    <property type="molecule type" value="Genomic_DNA"/>
</dbReference>
<evidence type="ECO:0000313" key="2">
    <source>
        <dbReference type="Proteomes" id="UP001162501"/>
    </source>
</evidence>
<protein>
    <submittedName>
        <fullName evidence="1">Uncharacterized protein</fullName>
    </submittedName>
</protein>
<evidence type="ECO:0000313" key="1">
    <source>
        <dbReference type="EMBL" id="CAN0549015.1"/>
    </source>
</evidence>